<name>A0A4V1AIW9_9LACO</name>
<evidence type="ECO:0000313" key="1">
    <source>
        <dbReference type="EMBL" id="QBO36965.1"/>
    </source>
</evidence>
<proteinExistence type="predicted"/>
<keyword evidence="2" id="KW-1185">Reference proteome</keyword>
<dbReference type="RefSeq" id="WP_133364042.1">
    <property type="nucleotide sequence ID" value="NZ_CP037940.1"/>
</dbReference>
<dbReference type="EMBL" id="CP037940">
    <property type="protein sequence ID" value="QBO36965.1"/>
    <property type="molecule type" value="Genomic_DNA"/>
</dbReference>
<gene>
    <name evidence="1" type="ORF">EQG49_11160</name>
</gene>
<dbReference type="KEGG" id="wei:EQG49_11160"/>
<organism evidence="1 2">
    <name type="scientific">Periweissella cryptocerci</name>
    <dbReference type="NCBI Taxonomy" id="2506420"/>
    <lineage>
        <taxon>Bacteria</taxon>
        <taxon>Bacillati</taxon>
        <taxon>Bacillota</taxon>
        <taxon>Bacilli</taxon>
        <taxon>Lactobacillales</taxon>
        <taxon>Lactobacillaceae</taxon>
        <taxon>Periweissella</taxon>
    </lineage>
</organism>
<reference evidence="2" key="1">
    <citation type="submission" date="2019-03" db="EMBL/GenBank/DDBJ databases">
        <title>Weissella sp. 26KH-42 Genome sequencing.</title>
        <authorList>
            <person name="Heo J."/>
            <person name="Kim S.-J."/>
            <person name="Kim J.-S."/>
            <person name="Hong S.-B."/>
            <person name="Kwon S.-W."/>
        </authorList>
    </citation>
    <scope>NUCLEOTIDE SEQUENCE [LARGE SCALE GENOMIC DNA]</scope>
    <source>
        <strain evidence="2">26KH-42</strain>
    </source>
</reference>
<accession>A0A4V1AIW9</accession>
<sequence>MIYTNSVLDLPGKGSILWYDINVDVINVGSELRDNLGNTYKVVANGVTTSDKGDLLGSIQLDKTLRGDDLYIN</sequence>
<protein>
    <submittedName>
        <fullName evidence="1">Uncharacterized protein</fullName>
    </submittedName>
</protein>
<dbReference type="Proteomes" id="UP000292886">
    <property type="component" value="Chromosome"/>
</dbReference>
<dbReference type="AlphaFoldDB" id="A0A4V1AIW9"/>
<evidence type="ECO:0000313" key="2">
    <source>
        <dbReference type="Proteomes" id="UP000292886"/>
    </source>
</evidence>